<dbReference type="InterPro" id="IPR036412">
    <property type="entry name" value="HAD-like_sf"/>
</dbReference>
<dbReference type="GO" id="GO:0036424">
    <property type="term" value="F:L-phosphoserine phosphatase activity"/>
    <property type="evidence" value="ECO:0007669"/>
    <property type="project" value="InterPro"/>
</dbReference>
<feature type="active site" description="Proton donor" evidence="14">
    <location>
        <position position="152"/>
    </location>
</feature>
<dbReference type="GO" id="GO:0006564">
    <property type="term" value="P:L-serine biosynthetic process"/>
    <property type="evidence" value="ECO:0007669"/>
    <property type="project" value="UniProtKB-KW"/>
</dbReference>
<dbReference type="Gene3D" id="1.10.150.210">
    <property type="entry name" value="Phosphoserine phosphatase, domain 2"/>
    <property type="match status" value="1"/>
</dbReference>
<dbReference type="Proteomes" id="UP000623842">
    <property type="component" value="Unassembled WGS sequence"/>
</dbReference>
<dbReference type="CDD" id="cd07500">
    <property type="entry name" value="HAD_PSP"/>
    <property type="match status" value="1"/>
</dbReference>
<evidence type="ECO:0000256" key="4">
    <source>
        <dbReference type="ARBA" id="ARBA00012640"/>
    </source>
</evidence>
<dbReference type="InterPro" id="IPR023214">
    <property type="entry name" value="HAD_sf"/>
</dbReference>
<comment type="catalytic activity">
    <reaction evidence="13">
        <text>O-phospho-D-serine + H2O = D-serine + phosphate</text>
        <dbReference type="Rhea" id="RHEA:24873"/>
        <dbReference type="ChEBI" id="CHEBI:15377"/>
        <dbReference type="ChEBI" id="CHEBI:35247"/>
        <dbReference type="ChEBI" id="CHEBI:43474"/>
        <dbReference type="ChEBI" id="CHEBI:58680"/>
        <dbReference type="EC" id="3.1.3.3"/>
    </reaction>
</comment>
<comment type="cofactor">
    <cofactor evidence="1">
        <name>Mg(2+)</name>
        <dbReference type="ChEBI" id="CHEBI:18420"/>
    </cofactor>
</comment>
<dbReference type="PANTHER" id="PTHR43344:SF2">
    <property type="entry name" value="PHOSPHOSERINE PHOSPHATASE"/>
    <property type="match status" value="1"/>
</dbReference>
<evidence type="ECO:0000256" key="10">
    <source>
        <dbReference type="ARBA" id="ARBA00023299"/>
    </source>
</evidence>
<reference evidence="15" key="2">
    <citation type="submission" date="2020-09" db="EMBL/GenBank/DDBJ databases">
        <authorList>
            <person name="Sun Q."/>
            <person name="Kim S."/>
        </authorList>
    </citation>
    <scope>NUCLEOTIDE SEQUENCE</scope>
    <source>
        <strain evidence="15">KCTC 42731</strain>
    </source>
</reference>
<evidence type="ECO:0000256" key="9">
    <source>
        <dbReference type="ARBA" id="ARBA00022842"/>
    </source>
</evidence>
<dbReference type="FunFam" id="1.10.150.210:FF:000001">
    <property type="entry name" value="Phosphoserine phosphatase"/>
    <property type="match status" value="1"/>
</dbReference>
<comment type="similarity">
    <text evidence="3">Belongs to the HAD-like hydrolase superfamily. SerB family.</text>
</comment>
<dbReference type="PANTHER" id="PTHR43344">
    <property type="entry name" value="PHOSPHOSERINE PHOSPHATASE"/>
    <property type="match status" value="1"/>
</dbReference>
<accession>A0A919BFS6</accession>
<dbReference type="GO" id="GO:0005737">
    <property type="term" value="C:cytoplasm"/>
    <property type="evidence" value="ECO:0007669"/>
    <property type="project" value="TreeGrafter"/>
</dbReference>
<evidence type="ECO:0000256" key="8">
    <source>
        <dbReference type="ARBA" id="ARBA00022801"/>
    </source>
</evidence>
<dbReference type="SFLD" id="SFLDF00029">
    <property type="entry name" value="phosphoserine_phosphatase"/>
    <property type="match status" value="1"/>
</dbReference>
<keyword evidence="16" id="KW-1185">Reference proteome</keyword>
<name>A0A919BFS6_9GAMM</name>
<gene>
    <name evidence="15" type="ORF">GCM10017161_12030</name>
</gene>
<keyword evidence="10" id="KW-0718">Serine biosynthesis</keyword>
<evidence type="ECO:0000256" key="3">
    <source>
        <dbReference type="ARBA" id="ARBA00009184"/>
    </source>
</evidence>
<dbReference type="SFLD" id="SFLDS00003">
    <property type="entry name" value="Haloacid_Dehalogenase"/>
    <property type="match status" value="1"/>
</dbReference>
<comment type="caution">
    <text evidence="15">The sequence shown here is derived from an EMBL/GenBank/DDBJ whole genome shotgun (WGS) entry which is preliminary data.</text>
</comment>
<dbReference type="GO" id="GO:0000287">
    <property type="term" value="F:magnesium ion binding"/>
    <property type="evidence" value="ECO:0007669"/>
    <property type="project" value="TreeGrafter"/>
</dbReference>
<evidence type="ECO:0000256" key="2">
    <source>
        <dbReference type="ARBA" id="ARBA00005135"/>
    </source>
</evidence>
<evidence type="ECO:0000256" key="13">
    <source>
        <dbReference type="ARBA" id="ARBA00048523"/>
    </source>
</evidence>
<evidence type="ECO:0000313" key="16">
    <source>
        <dbReference type="Proteomes" id="UP000623842"/>
    </source>
</evidence>
<protein>
    <recommendedName>
        <fullName evidence="5">Phosphoserine phosphatase</fullName>
        <ecNumber evidence="4">3.1.3.3</ecNumber>
    </recommendedName>
    <alternativeName>
        <fullName evidence="11">O-phosphoserine phosphohydrolase</fullName>
    </alternativeName>
</protein>
<dbReference type="NCBIfam" id="TIGR01488">
    <property type="entry name" value="HAD-SF-IB"/>
    <property type="match status" value="1"/>
</dbReference>
<comment type="pathway">
    <text evidence="2">Amino-acid biosynthesis; L-serine biosynthesis; L-serine from 3-phospho-D-glycerate: step 3/3.</text>
</comment>
<evidence type="ECO:0000256" key="5">
    <source>
        <dbReference type="ARBA" id="ARBA00015196"/>
    </source>
</evidence>
<dbReference type="SFLD" id="SFLDG01137">
    <property type="entry name" value="C1.6.1:_Phosphoserine_Phosphat"/>
    <property type="match status" value="1"/>
</dbReference>
<organism evidence="15 16">
    <name type="scientific">Thalassotalea marina</name>
    <dbReference type="NCBI Taxonomy" id="1673741"/>
    <lineage>
        <taxon>Bacteria</taxon>
        <taxon>Pseudomonadati</taxon>
        <taxon>Pseudomonadota</taxon>
        <taxon>Gammaproteobacteria</taxon>
        <taxon>Alteromonadales</taxon>
        <taxon>Colwelliaceae</taxon>
        <taxon>Thalassotalea</taxon>
    </lineage>
</organism>
<dbReference type="RefSeq" id="WP_229854558.1">
    <property type="nucleotide sequence ID" value="NZ_BNCK01000002.1"/>
</dbReference>
<proteinExistence type="inferred from homology"/>
<reference evidence="15" key="1">
    <citation type="journal article" date="2014" name="Int. J. Syst. Evol. Microbiol.">
        <title>Complete genome sequence of Corynebacterium casei LMG S-19264T (=DSM 44701T), isolated from a smear-ripened cheese.</title>
        <authorList>
            <consortium name="US DOE Joint Genome Institute (JGI-PGF)"/>
            <person name="Walter F."/>
            <person name="Albersmeier A."/>
            <person name="Kalinowski J."/>
            <person name="Ruckert C."/>
        </authorList>
    </citation>
    <scope>NUCLEOTIDE SEQUENCE</scope>
    <source>
        <strain evidence="15">KCTC 42731</strain>
    </source>
</reference>
<keyword evidence="6" id="KW-0028">Amino-acid biosynthesis</keyword>
<keyword evidence="7" id="KW-0479">Metal-binding</keyword>
<dbReference type="InterPro" id="IPR004469">
    <property type="entry name" value="PSP"/>
</dbReference>
<dbReference type="SUPFAM" id="SSF56784">
    <property type="entry name" value="HAD-like"/>
    <property type="match status" value="1"/>
</dbReference>
<dbReference type="SFLD" id="SFLDG01136">
    <property type="entry name" value="C1.6:_Phosphoserine_Phosphatas"/>
    <property type="match status" value="1"/>
</dbReference>
<dbReference type="EC" id="3.1.3.3" evidence="4"/>
<evidence type="ECO:0000313" key="15">
    <source>
        <dbReference type="EMBL" id="GHF85988.1"/>
    </source>
</evidence>
<evidence type="ECO:0000256" key="14">
    <source>
        <dbReference type="PIRSR" id="PIRSR604469-1"/>
    </source>
</evidence>
<dbReference type="EMBL" id="BNCK01000002">
    <property type="protein sequence ID" value="GHF85988.1"/>
    <property type="molecule type" value="Genomic_DNA"/>
</dbReference>
<sequence length="350" mass="37945">MTDTFTKLSAVKNADLSLAHVFTSKTQHLPAYCQIASSFLVFNAALSQLAGEKTEVQNVPSLSSSLELVVFDNLTLQHLVQIIDICHLEIIALSAINERNQRTSYRFAAVTENLEKSNQSLIEYCQQHQLEAALINNAPKLTTPGLLVMDMDSTTIQIECIDEIATLAGVGEQVSEVTERAMLGELDFSESLYQRVATLNGASETVLSQVASDIPLMPGLKVLLAELKAHQWKVAIASGGFTYFADHLKQLLDLDAAVANELEIIDGKLTGKVLGRVVDAQIKAQTLTELAQKYGISHQQTVAMGDGANDLAMMHSAHLGVAFHAKPIVQKQADSAINTSGLDLLLHWLA</sequence>
<comment type="catalytic activity">
    <reaction evidence="12">
        <text>O-phospho-L-serine + H2O = L-serine + phosphate</text>
        <dbReference type="Rhea" id="RHEA:21208"/>
        <dbReference type="ChEBI" id="CHEBI:15377"/>
        <dbReference type="ChEBI" id="CHEBI:33384"/>
        <dbReference type="ChEBI" id="CHEBI:43474"/>
        <dbReference type="ChEBI" id="CHEBI:57524"/>
        <dbReference type="EC" id="3.1.3.3"/>
    </reaction>
</comment>
<dbReference type="Pfam" id="PF00702">
    <property type="entry name" value="Hydrolase"/>
    <property type="match status" value="1"/>
</dbReference>
<keyword evidence="9" id="KW-0460">Magnesium</keyword>
<evidence type="ECO:0000256" key="1">
    <source>
        <dbReference type="ARBA" id="ARBA00001946"/>
    </source>
</evidence>
<feature type="active site" description="Nucleophile" evidence="14">
    <location>
        <position position="150"/>
    </location>
</feature>
<dbReference type="InterPro" id="IPR050582">
    <property type="entry name" value="HAD-like_SerB"/>
</dbReference>
<dbReference type="AlphaFoldDB" id="A0A919BFS6"/>
<dbReference type="Gene3D" id="3.40.50.1000">
    <property type="entry name" value="HAD superfamily/HAD-like"/>
    <property type="match status" value="1"/>
</dbReference>
<evidence type="ECO:0000256" key="12">
    <source>
        <dbReference type="ARBA" id="ARBA00048138"/>
    </source>
</evidence>
<evidence type="ECO:0000256" key="11">
    <source>
        <dbReference type="ARBA" id="ARBA00031693"/>
    </source>
</evidence>
<dbReference type="NCBIfam" id="TIGR00338">
    <property type="entry name" value="serB"/>
    <property type="match status" value="1"/>
</dbReference>
<dbReference type="Gene3D" id="3.30.70.2020">
    <property type="match status" value="1"/>
</dbReference>
<evidence type="ECO:0000256" key="7">
    <source>
        <dbReference type="ARBA" id="ARBA00022723"/>
    </source>
</evidence>
<keyword evidence="8" id="KW-0378">Hydrolase</keyword>
<evidence type="ECO:0000256" key="6">
    <source>
        <dbReference type="ARBA" id="ARBA00022605"/>
    </source>
</evidence>